<dbReference type="Pfam" id="PF00027">
    <property type="entry name" value="cNMP_binding"/>
    <property type="match status" value="1"/>
</dbReference>
<keyword evidence="7" id="KW-1185">Reference proteome</keyword>
<comment type="caution">
    <text evidence="6">The sequence shown here is derived from an EMBL/GenBank/DDBJ whole genome shotgun (WGS) entry which is preliminary data.</text>
</comment>
<protein>
    <submittedName>
        <fullName evidence="6">FAD-dependent oxidoreductase</fullName>
    </submittedName>
</protein>
<keyword evidence="2" id="KW-0560">Oxidoreductase</keyword>
<dbReference type="Gene3D" id="2.60.120.10">
    <property type="entry name" value="Jelly Rolls"/>
    <property type="match status" value="1"/>
</dbReference>
<evidence type="ECO:0000256" key="3">
    <source>
        <dbReference type="ARBA" id="ARBA00048132"/>
    </source>
</evidence>
<keyword evidence="1" id="KW-0285">Flavoprotein</keyword>
<evidence type="ECO:0000313" key="6">
    <source>
        <dbReference type="EMBL" id="NEN06413.1"/>
    </source>
</evidence>
<dbReference type="InterPro" id="IPR023753">
    <property type="entry name" value="FAD/NAD-binding_dom"/>
</dbReference>
<dbReference type="GO" id="GO:0004791">
    <property type="term" value="F:thioredoxin-disulfide reductase (NADPH) activity"/>
    <property type="evidence" value="ECO:0007669"/>
    <property type="project" value="UniProtKB-EC"/>
</dbReference>
<dbReference type="Proteomes" id="UP000474967">
    <property type="component" value="Unassembled WGS sequence"/>
</dbReference>
<feature type="domain" description="Cyclic nucleotide-binding" evidence="5">
    <location>
        <begin position="36"/>
        <end position="157"/>
    </location>
</feature>
<feature type="region of interest" description="Disordered" evidence="4">
    <location>
        <begin position="1"/>
        <end position="32"/>
    </location>
</feature>
<evidence type="ECO:0000313" key="7">
    <source>
        <dbReference type="Proteomes" id="UP000474967"/>
    </source>
</evidence>
<organism evidence="6 7">
    <name type="scientific">Leifsonia tongyongensis</name>
    <dbReference type="NCBI Taxonomy" id="1268043"/>
    <lineage>
        <taxon>Bacteria</taxon>
        <taxon>Bacillati</taxon>
        <taxon>Actinomycetota</taxon>
        <taxon>Actinomycetes</taxon>
        <taxon>Micrococcales</taxon>
        <taxon>Microbacteriaceae</taxon>
        <taxon>Leifsonia</taxon>
    </lineage>
</organism>
<dbReference type="InterPro" id="IPR050097">
    <property type="entry name" value="Ferredoxin-NADP_redctase_2"/>
</dbReference>
<dbReference type="SMART" id="SM00100">
    <property type="entry name" value="cNMP"/>
    <property type="match status" value="1"/>
</dbReference>
<proteinExistence type="predicted"/>
<dbReference type="CDD" id="cd00038">
    <property type="entry name" value="CAP_ED"/>
    <property type="match status" value="1"/>
</dbReference>
<dbReference type="PRINTS" id="PR00368">
    <property type="entry name" value="FADPNR"/>
</dbReference>
<dbReference type="PRINTS" id="PR00469">
    <property type="entry name" value="PNDRDTASEII"/>
</dbReference>
<dbReference type="SUPFAM" id="SSF51206">
    <property type="entry name" value="cAMP-binding domain-like"/>
    <property type="match status" value="1"/>
</dbReference>
<dbReference type="Gene3D" id="3.50.50.60">
    <property type="entry name" value="FAD/NAD(P)-binding domain"/>
    <property type="match status" value="2"/>
</dbReference>
<accession>A0A6L9XYC4</accession>
<name>A0A6L9XYC4_9MICO</name>
<dbReference type="InterPro" id="IPR014710">
    <property type="entry name" value="RmlC-like_jellyroll"/>
</dbReference>
<evidence type="ECO:0000256" key="2">
    <source>
        <dbReference type="ARBA" id="ARBA00023002"/>
    </source>
</evidence>
<dbReference type="Pfam" id="PF07992">
    <property type="entry name" value="Pyr_redox_2"/>
    <property type="match status" value="1"/>
</dbReference>
<dbReference type="EMBL" id="JAAGWY010000002">
    <property type="protein sequence ID" value="NEN06413.1"/>
    <property type="molecule type" value="Genomic_DNA"/>
</dbReference>
<gene>
    <name evidence="6" type="ORF">G3T36_11065</name>
</gene>
<evidence type="ECO:0000256" key="1">
    <source>
        <dbReference type="ARBA" id="ARBA00022630"/>
    </source>
</evidence>
<dbReference type="InterPro" id="IPR000595">
    <property type="entry name" value="cNMP-bd_dom"/>
</dbReference>
<dbReference type="InterPro" id="IPR036188">
    <property type="entry name" value="FAD/NAD-bd_sf"/>
</dbReference>
<dbReference type="SUPFAM" id="SSF51905">
    <property type="entry name" value="FAD/NAD(P)-binding domain"/>
    <property type="match status" value="1"/>
</dbReference>
<dbReference type="InterPro" id="IPR018490">
    <property type="entry name" value="cNMP-bd_dom_sf"/>
</dbReference>
<dbReference type="AlphaFoldDB" id="A0A6L9XYC4"/>
<sequence>MARRRQAKSSDKGGRTNIDTAGAAAQDGAVADGSPSYPILTEEQLATLRSYGDVHRVSAGELVYQVGEPITDLVLVDSGAIDIISEATAESPEVLITRHHAGRFLGELNMLTGQFSYLTARVSEDAVIHRIPPDRFRRLMAEESELSSIILTAFQARRGLIRTIASHHLEILGSPTSATSMALRTYAERLDVPHLWFDAESVAGVALMTATNVTREELPVVFVPGGEVRNATPALLAERLGLAYRRSDKQADLVIIGGGPAGLAAAVYGASEGLHTVLVDALGPGGQAAASSRIENYLGFPNGLSGGELTSLAAVQALKFGASMYAPCEVIGLDQAADAVSIQVADGTTIEARAVIVATGARYRGLALPNWKQFEGAGIYYAATKLEATACAGMPVTVVGGANSAAQAALFLAGNSCQVDLLIRGSDLGAGMSSYLADRLNASRLIRVRTSTQVSEIHGDAYVEAVTITNSSSGEVVRQACGAIFCFIGATPATSWLDGVDLDDHGFVLTDANLDAAAFAERRGAQGRGPLPFETSAPRIFAAGDVRLGSMKRVAAAVGEGASAVSSVHRAIALSV</sequence>
<dbReference type="PANTHER" id="PTHR48105">
    <property type="entry name" value="THIOREDOXIN REDUCTASE 1-RELATED-RELATED"/>
    <property type="match status" value="1"/>
</dbReference>
<comment type="catalytic activity">
    <reaction evidence="3">
        <text>[thioredoxin]-dithiol + NADP(+) = [thioredoxin]-disulfide + NADPH + H(+)</text>
        <dbReference type="Rhea" id="RHEA:20345"/>
        <dbReference type="Rhea" id="RHEA-COMP:10698"/>
        <dbReference type="Rhea" id="RHEA-COMP:10700"/>
        <dbReference type="ChEBI" id="CHEBI:15378"/>
        <dbReference type="ChEBI" id="CHEBI:29950"/>
        <dbReference type="ChEBI" id="CHEBI:50058"/>
        <dbReference type="ChEBI" id="CHEBI:57783"/>
        <dbReference type="ChEBI" id="CHEBI:58349"/>
        <dbReference type="EC" id="1.8.1.9"/>
    </reaction>
</comment>
<dbReference type="PROSITE" id="PS50042">
    <property type="entry name" value="CNMP_BINDING_3"/>
    <property type="match status" value="1"/>
</dbReference>
<evidence type="ECO:0000256" key="4">
    <source>
        <dbReference type="SAM" id="MobiDB-lite"/>
    </source>
</evidence>
<dbReference type="RefSeq" id="WP_163289831.1">
    <property type="nucleotide sequence ID" value="NZ_JAAGWY010000002.1"/>
</dbReference>
<feature type="compositionally biased region" description="Low complexity" evidence="4">
    <location>
        <begin position="19"/>
        <end position="32"/>
    </location>
</feature>
<evidence type="ECO:0000259" key="5">
    <source>
        <dbReference type="PROSITE" id="PS50042"/>
    </source>
</evidence>
<reference evidence="6 7" key="1">
    <citation type="journal article" date="2014" name="J. Microbiol.">
        <title>Diaminobutyricibacter tongyongensis gen. nov., sp. nov. and Homoserinibacter gongjuensis gen. nov., sp. nov. belong to the family Microbacteriaceae.</title>
        <authorList>
            <person name="Kim S.J."/>
            <person name="Ahn J.H."/>
            <person name="Weon H.Y."/>
            <person name="Hamada M."/>
            <person name="Suzuki K."/>
            <person name="Kwon S.W."/>
        </authorList>
    </citation>
    <scope>NUCLEOTIDE SEQUENCE [LARGE SCALE GENOMIC DNA]</scope>
    <source>
        <strain evidence="6 7">NBRC 108724</strain>
    </source>
</reference>